<dbReference type="GO" id="GO:0016020">
    <property type="term" value="C:membrane"/>
    <property type="evidence" value="ECO:0007669"/>
    <property type="project" value="TreeGrafter"/>
</dbReference>
<gene>
    <name evidence="1" type="ORF">Ocin01_17601</name>
</gene>
<reference evidence="1 2" key="1">
    <citation type="journal article" date="2016" name="Genome Biol. Evol.">
        <title>Gene Family Evolution Reflects Adaptation to Soil Environmental Stressors in the Genome of the Collembolan Orchesella cincta.</title>
        <authorList>
            <person name="Faddeeva-Vakhrusheva A."/>
            <person name="Derks M.F."/>
            <person name="Anvar S.Y."/>
            <person name="Agamennone V."/>
            <person name="Suring W."/>
            <person name="Smit S."/>
            <person name="van Straalen N.M."/>
            <person name="Roelofs D."/>
        </authorList>
    </citation>
    <scope>NUCLEOTIDE SEQUENCE [LARGE SCALE GENOMIC DNA]</scope>
    <source>
        <tissue evidence="1">Mixed pool</tissue>
    </source>
</reference>
<name>A0A1D2M7X7_ORCCI</name>
<dbReference type="GO" id="GO:0006897">
    <property type="term" value="P:endocytosis"/>
    <property type="evidence" value="ECO:0007669"/>
    <property type="project" value="TreeGrafter"/>
</dbReference>
<dbReference type="Proteomes" id="UP000094527">
    <property type="component" value="Unassembled WGS sequence"/>
</dbReference>
<dbReference type="GO" id="GO:0030139">
    <property type="term" value="C:endocytic vesicle"/>
    <property type="evidence" value="ECO:0007669"/>
    <property type="project" value="TreeGrafter"/>
</dbReference>
<dbReference type="GO" id="GO:0005829">
    <property type="term" value="C:cytosol"/>
    <property type="evidence" value="ECO:0007669"/>
    <property type="project" value="GOC"/>
</dbReference>
<protein>
    <submittedName>
        <fullName evidence="1">HEAT repeat-containing protein 5B</fullName>
    </submittedName>
</protein>
<dbReference type="GO" id="GO:0042147">
    <property type="term" value="P:retrograde transport, endosome to Golgi"/>
    <property type="evidence" value="ECO:0007669"/>
    <property type="project" value="TreeGrafter"/>
</dbReference>
<evidence type="ECO:0000313" key="1">
    <source>
        <dbReference type="EMBL" id="ODM89080.1"/>
    </source>
</evidence>
<dbReference type="PANTHER" id="PTHR21663">
    <property type="entry name" value="HYPOTHETICAL HEAT DOMAIN-CONTAINING"/>
    <property type="match status" value="1"/>
</dbReference>
<dbReference type="STRING" id="48709.A0A1D2M7X7"/>
<dbReference type="GO" id="GO:0008104">
    <property type="term" value="P:intracellular protein localization"/>
    <property type="evidence" value="ECO:0007669"/>
    <property type="project" value="TreeGrafter"/>
</dbReference>
<dbReference type="GO" id="GO:0005794">
    <property type="term" value="C:Golgi apparatus"/>
    <property type="evidence" value="ECO:0007669"/>
    <property type="project" value="TreeGrafter"/>
</dbReference>
<accession>A0A1D2M7X7</accession>
<evidence type="ECO:0000313" key="2">
    <source>
        <dbReference type="Proteomes" id="UP000094527"/>
    </source>
</evidence>
<dbReference type="AlphaFoldDB" id="A0A1D2M7X7"/>
<dbReference type="EMBL" id="LJIJ01002931">
    <property type="protein sequence ID" value="ODM89080.1"/>
    <property type="molecule type" value="Genomic_DNA"/>
</dbReference>
<organism evidence="1 2">
    <name type="scientific">Orchesella cincta</name>
    <name type="common">Springtail</name>
    <name type="synonym">Podura cincta</name>
    <dbReference type="NCBI Taxonomy" id="48709"/>
    <lineage>
        <taxon>Eukaryota</taxon>
        <taxon>Metazoa</taxon>
        <taxon>Ecdysozoa</taxon>
        <taxon>Arthropoda</taxon>
        <taxon>Hexapoda</taxon>
        <taxon>Collembola</taxon>
        <taxon>Entomobryomorpha</taxon>
        <taxon>Entomobryoidea</taxon>
        <taxon>Orchesellidae</taxon>
        <taxon>Orchesellinae</taxon>
        <taxon>Orchesella</taxon>
    </lineage>
</organism>
<dbReference type="PANTHER" id="PTHR21663:SF0">
    <property type="entry name" value="HEAT REPEAT-CONTAINING PROTEIN 5B"/>
    <property type="match status" value="1"/>
</dbReference>
<comment type="caution">
    <text evidence="1">The sequence shown here is derived from an EMBL/GenBank/DDBJ whole genome shotgun (WGS) entry which is preliminary data.</text>
</comment>
<dbReference type="InterPro" id="IPR040108">
    <property type="entry name" value="Laa1/Sip1/HEATR5"/>
</dbReference>
<proteinExistence type="predicted"/>
<keyword evidence="2" id="KW-1185">Reference proteome</keyword>
<dbReference type="OrthoDB" id="192608at2759"/>
<sequence>MRAQFSVVKVLAGIHPKQMNSIDFNPENAKECNQETIFNQHLLVCALQELAALFLSLGTSMYHLRLSPQRILLRINPPPANQPASQRVGSFAVSASQFRAKPTTFDTLKTSPEAVSGYSAALSSILGGVRSMPLGIPHATGKIVFNTAEELLRTASKAPVFSIKGVPQGG</sequence>